<evidence type="ECO:0000313" key="5">
    <source>
        <dbReference type="Proteomes" id="UP000198341"/>
    </source>
</evidence>
<evidence type="ECO:0008006" key="6">
    <source>
        <dbReference type="Google" id="ProtNLM"/>
    </source>
</evidence>
<dbReference type="STRING" id="41875.K8EPC9"/>
<dbReference type="eggNOG" id="KOG1737">
    <property type="taxonomic scope" value="Eukaryota"/>
</dbReference>
<dbReference type="GO" id="GO:0005829">
    <property type="term" value="C:cytosol"/>
    <property type="evidence" value="ECO:0007669"/>
    <property type="project" value="TreeGrafter"/>
</dbReference>
<dbReference type="PANTHER" id="PTHR10972:SF136">
    <property type="entry name" value="OXYSTEROL-BINDING PROTEIN 8"/>
    <property type="match status" value="1"/>
</dbReference>
<dbReference type="OrthoDB" id="14833at2759"/>
<dbReference type="InterPro" id="IPR037239">
    <property type="entry name" value="OSBP_sf"/>
</dbReference>
<accession>K8EPC9</accession>
<protein>
    <recommendedName>
        <fullName evidence="6">Oxysterol-binding protein</fullName>
    </recommendedName>
</protein>
<organism evidence="4 5">
    <name type="scientific">Bathycoccus prasinos</name>
    <dbReference type="NCBI Taxonomy" id="41875"/>
    <lineage>
        <taxon>Eukaryota</taxon>
        <taxon>Viridiplantae</taxon>
        <taxon>Chlorophyta</taxon>
        <taxon>Mamiellophyceae</taxon>
        <taxon>Mamiellales</taxon>
        <taxon>Bathycoccaceae</taxon>
        <taxon>Bathycoccus</taxon>
    </lineage>
</organism>
<feature type="region of interest" description="Disordered" evidence="3">
    <location>
        <begin position="287"/>
        <end position="322"/>
    </location>
</feature>
<keyword evidence="5" id="KW-1185">Reference proteome</keyword>
<feature type="compositionally biased region" description="Basic and acidic residues" evidence="3">
    <location>
        <begin position="287"/>
        <end position="301"/>
    </location>
</feature>
<dbReference type="PANTHER" id="PTHR10972">
    <property type="entry name" value="OXYSTEROL-BINDING PROTEIN-RELATED"/>
    <property type="match status" value="1"/>
</dbReference>
<dbReference type="KEGG" id="bpg:Bathy14g00150"/>
<dbReference type="SUPFAM" id="SSF144000">
    <property type="entry name" value="Oxysterol-binding protein-like"/>
    <property type="match status" value="1"/>
</dbReference>
<feature type="compositionally biased region" description="Basic and acidic residues" evidence="3">
    <location>
        <begin position="311"/>
        <end position="322"/>
    </location>
</feature>
<evidence type="ECO:0000256" key="1">
    <source>
        <dbReference type="ARBA" id="ARBA00008842"/>
    </source>
</evidence>
<evidence type="ECO:0000313" key="4">
    <source>
        <dbReference type="EMBL" id="CCO19804.1"/>
    </source>
</evidence>
<dbReference type="InterPro" id="IPR018494">
    <property type="entry name" value="Oxysterol-bd_CS"/>
</dbReference>
<dbReference type="Gene3D" id="2.40.160.120">
    <property type="match status" value="1"/>
</dbReference>
<dbReference type="AlphaFoldDB" id="K8EPC9"/>
<evidence type="ECO:0000256" key="3">
    <source>
        <dbReference type="SAM" id="MobiDB-lite"/>
    </source>
</evidence>
<sequence length="410" mass="47061">MWATLKNMIGADVMSVFSVPVFIMEPMSTLQKMAEILQYQHLLDEAADEEDEDVRLALVTAYAVSVYSTMERTKKPFNPILGETYELKLDDGKSTAIYEQVSHHPPIGAGHANTEKWTYDITSAVKTKFMGNWVDVFPIGRTRIHLKRTNETFNIIPPTSRINNLIVGRIWVDTFGDMRVQNLTTKATCDLQFTACGWSSRGRYEVNGFVKDNNEKEKLRMYGHWNKDLKCSKVSDDETTTWEKKLWQVEESEIKVAHEHPYGFNSFAVKSIGAETAPADGKLLKSDSRLRPDRRALEKADNSTASTQKTALEERQRAERRERRALECGPWKPRFFLETGKNAECTADEAEIVEHVFEYNKNSYEDIREMEKMCTNVAGANTDEGEDSTKHPLDAEFHPWQFEKYEHAYA</sequence>
<dbReference type="InterPro" id="IPR000648">
    <property type="entry name" value="Oxysterol-bd"/>
</dbReference>
<dbReference type="RefSeq" id="XP_007509347.1">
    <property type="nucleotide sequence ID" value="XM_007509285.1"/>
</dbReference>
<comment type="similarity">
    <text evidence="1 2">Belongs to the OSBP family.</text>
</comment>
<proteinExistence type="inferred from homology"/>
<dbReference type="GO" id="GO:0016020">
    <property type="term" value="C:membrane"/>
    <property type="evidence" value="ECO:0007669"/>
    <property type="project" value="TreeGrafter"/>
</dbReference>
<dbReference type="GO" id="GO:0120009">
    <property type="term" value="P:intermembrane lipid transfer"/>
    <property type="evidence" value="ECO:0007669"/>
    <property type="project" value="UniProtKB-ARBA"/>
</dbReference>
<dbReference type="GO" id="GO:0032934">
    <property type="term" value="F:sterol binding"/>
    <property type="evidence" value="ECO:0007669"/>
    <property type="project" value="TreeGrafter"/>
</dbReference>
<dbReference type="FunFam" id="2.40.160.120:FF:000001">
    <property type="entry name" value="Oxysterol-binding protein"/>
    <property type="match status" value="1"/>
</dbReference>
<dbReference type="Gene3D" id="3.30.70.3490">
    <property type="match status" value="1"/>
</dbReference>
<dbReference type="PROSITE" id="PS01013">
    <property type="entry name" value="OSBP"/>
    <property type="match status" value="1"/>
</dbReference>
<dbReference type="GeneID" id="19011775"/>
<dbReference type="Pfam" id="PF01237">
    <property type="entry name" value="Oxysterol_BP"/>
    <property type="match status" value="1"/>
</dbReference>
<dbReference type="EMBL" id="FO082265">
    <property type="protein sequence ID" value="CCO19804.1"/>
    <property type="molecule type" value="Genomic_DNA"/>
</dbReference>
<gene>
    <name evidence="4" type="ordered locus">Bathy14g00150</name>
</gene>
<reference evidence="4 5" key="1">
    <citation type="submission" date="2011-10" db="EMBL/GenBank/DDBJ databases">
        <authorList>
            <person name="Genoscope - CEA"/>
        </authorList>
    </citation>
    <scope>NUCLEOTIDE SEQUENCE [LARGE SCALE GENOMIC DNA]</scope>
    <source>
        <strain evidence="4 5">RCC 1105</strain>
    </source>
</reference>
<name>K8EPC9_9CHLO</name>
<evidence type="ECO:0000256" key="2">
    <source>
        <dbReference type="RuleBase" id="RU003844"/>
    </source>
</evidence>
<dbReference type="Proteomes" id="UP000198341">
    <property type="component" value="Chromosome 14"/>
</dbReference>